<gene>
    <name evidence="1" type="ORF">K4G66_06975</name>
</gene>
<organism evidence="1">
    <name type="scientific">Roseihalotalea indica</name>
    <dbReference type="NCBI Taxonomy" id="2867963"/>
    <lineage>
        <taxon>Bacteria</taxon>
        <taxon>Pseudomonadati</taxon>
        <taxon>Bacteroidota</taxon>
        <taxon>Cytophagia</taxon>
        <taxon>Cytophagales</taxon>
        <taxon>Catalimonadaceae</taxon>
        <taxon>Roseihalotalea</taxon>
    </lineage>
</organism>
<reference evidence="1" key="1">
    <citation type="journal article" date="2023" name="Comput. Struct. Biotechnol. J.">
        <title>Discovery of a novel marine Bacteroidetes with a rich repertoire of carbohydrate-active enzymes.</title>
        <authorList>
            <person name="Chen B."/>
            <person name="Liu G."/>
            <person name="Chen Q."/>
            <person name="Wang H."/>
            <person name="Liu L."/>
            <person name="Tang K."/>
        </authorList>
    </citation>
    <scope>NUCLEOTIDE SEQUENCE</scope>
    <source>
        <strain evidence="1">TK19036</strain>
    </source>
</reference>
<evidence type="ECO:0008006" key="2">
    <source>
        <dbReference type="Google" id="ProtNLM"/>
    </source>
</evidence>
<evidence type="ECO:0000313" key="1">
    <source>
        <dbReference type="EMBL" id="WKN38443.1"/>
    </source>
</evidence>
<protein>
    <recommendedName>
        <fullName evidence="2">Cell envelope biogenesis protein OmpA</fullName>
    </recommendedName>
</protein>
<accession>A0AA49GQ65</accession>
<reference evidence="1" key="2">
    <citation type="journal article" date="2024" name="Antonie Van Leeuwenhoek">
        <title>Roseihalotalea indica gen. nov., sp. nov., a halophilic Bacteroidetes from mesopelagic Southwest Indian Ocean with higher carbohydrate metabolic potential.</title>
        <authorList>
            <person name="Chen B."/>
            <person name="Zhang M."/>
            <person name="Lin D."/>
            <person name="Ye J."/>
            <person name="Tang K."/>
        </authorList>
    </citation>
    <scope>NUCLEOTIDE SEQUENCE</scope>
    <source>
        <strain evidence="1">TK19036</strain>
    </source>
</reference>
<sequence length="287" mass="33439">MDTKERTDRTVKEQKAFDRLRSLLLEDDQKEHKQLVQQVVELRDDINTRQKLQQKVDPIIDEKLSYVREHFPELFGSALTQAIKQQIRDSRDEVIDALYPIMGKLIKKYIVVELTALSEKIDRQLEQAFSWEIWAARVRAWLTGESLGKEIIAQAMAPTIEEVFVIEQHSSMLLGSYSRQNIMDQDMIAGMLTAIKGFVKEAFTKENQNLEVIEYETYQILIKNFQTFYIAITISGVVSPAFKRQLDDQVLEFVHEVMNPTLYNTTYQGKEDYLSEPLQRYFTKATA</sequence>
<name>A0AA49GQ65_9BACT</name>
<proteinExistence type="predicted"/>
<dbReference type="EMBL" id="CP120682">
    <property type="protein sequence ID" value="WKN38443.1"/>
    <property type="molecule type" value="Genomic_DNA"/>
</dbReference>
<dbReference type="AlphaFoldDB" id="A0AA49GQ65"/>